<dbReference type="CDD" id="cd01823">
    <property type="entry name" value="SEST_like"/>
    <property type="match status" value="1"/>
</dbReference>
<feature type="signal peptide" evidence="3">
    <location>
        <begin position="1"/>
        <end position="34"/>
    </location>
</feature>
<dbReference type="PANTHER" id="PTHR37981:SF1">
    <property type="entry name" value="SGNH HYDROLASE-TYPE ESTERASE DOMAIN-CONTAINING PROTEIN"/>
    <property type="match status" value="1"/>
</dbReference>
<sequence>MNSSRSLKRIATISASGCVAAVAAILSSPAAAIAAAPTPVPVGAEYVALGSSFASGPGVPTTLDPFCARSRGNYAHVLASGLQLQLTDVTCGGATSDNIVSTSQKLPIGGQRAPQINAVTANADLVTITIGGNDVNYIGDLYRNSCQAPNNAPIPAIFASACTPANPAATQGALSVVQSKIVATVQAVQAKAPEARIVLVDYTTVLPQNAKPCTALPLTTEQIKYSLDVARQLQLATKHAAQQSGAELVELSKASRGHDVCSDDPWVTGWEFGPDFLFGGKVPYHPNAAGMQAASDLIAAHLS</sequence>
<dbReference type="AlphaFoldDB" id="A0A1H1VKA0"/>
<dbReference type="Gene3D" id="3.40.50.1110">
    <property type="entry name" value="SGNH hydrolase"/>
    <property type="match status" value="1"/>
</dbReference>
<proteinExistence type="predicted"/>
<feature type="active site" evidence="1">
    <location>
        <position position="285"/>
    </location>
</feature>
<name>A0A1H1VKA0_9ACTN</name>
<evidence type="ECO:0000313" key="6">
    <source>
        <dbReference type="Proteomes" id="UP000198859"/>
    </source>
</evidence>
<dbReference type="EMBL" id="LT629757">
    <property type="protein sequence ID" value="SDS84459.1"/>
    <property type="molecule type" value="Genomic_DNA"/>
</dbReference>
<dbReference type="SUPFAM" id="SSF52266">
    <property type="entry name" value="SGNH hydrolase"/>
    <property type="match status" value="1"/>
</dbReference>
<dbReference type="Pfam" id="PF13472">
    <property type="entry name" value="Lipase_GDSL_2"/>
    <property type="match status" value="1"/>
</dbReference>
<keyword evidence="3" id="KW-0732">Signal</keyword>
<dbReference type="RefSeq" id="WP_157682876.1">
    <property type="nucleotide sequence ID" value="NZ_LT629757.1"/>
</dbReference>
<dbReference type="InterPro" id="IPR037460">
    <property type="entry name" value="SEST-like"/>
</dbReference>
<dbReference type="InterPro" id="IPR036514">
    <property type="entry name" value="SGNH_hydro_sf"/>
</dbReference>
<feature type="chain" id="PRO_5039032957" evidence="3">
    <location>
        <begin position="35"/>
        <end position="303"/>
    </location>
</feature>
<dbReference type="GO" id="GO:0004806">
    <property type="term" value="F:triacylglycerol lipase activity"/>
    <property type="evidence" value="ECO:0007669"/>
    <property type="project" value="TreeGrafter"/>
</dbReference>
<dbReference type="Proteomes" id="UP000198859">
    <property type="component" value="Chromosome I"/>
</dbReference>
<evidence type="ECO:0000313" key="5">
    <source>
        <dbReference type="EMBL" id="SDS84459.1"/>
    </source>
</evidence>
<organism evidence="5 6">
    <name type="scientific">Nocardioides scoriae</name>
    <dbReference type="NCBI Taxonomy" id="642780"/>
    <lineage>
        <taxon>Bacteria</taxon>
        <taxon>Bacillati</taxon>
        <taxon>Actinomycetota</taxon>
        <taxon>Actinomycetes</taxon>
        <taxon>Propionibacteriales</taxon>
        <taxon>Nocardioidaceae</taxon>
        <taxon>Nocardioides</taxon>
    </lineage>
</organism>
<evidence type="ECO:0000256" key="3">
    <source>
        <dbReference type="SAM" id="SignalP"/>
    </source>
</evidence>
<reference evidence="6" key="1">
    <citation type="submission" date="2016-10" db="EMBL/GenBank/DDBJ databases">
        <authorList>
            <person name="Varghese N."/>
            <person name="Submissions S."/>
        </authorList>
    </citation>
    <scope>NUCLEOTIDE SEQUENCE [LARGE SCALE GENOMIC DNA]</scope>
    <source>
        <strain evidence="6">DSM 22127</strain>
    </source>
</reference>
<dbReference type="GO" id="GO:0019433">
    <property type="term" value="P:triglyceride catabolic process"/>
    <property type="evidence" value="ECO:0007669"/>
    <property type="project" value="TreeGrafter"/>
</dbReference>
<dbReference type="PANTHER" id="PTHR37981">
    <property type="entry name" value="LIPASE 2"/>
    <property type="match status" value="1"/>
</dbReference>
<dbReference type="STRING" id="642780.SAMN04488570_2841"/>
<dbReference type="InterPro" id="IPR013830">
    <property type="entry name" value="SGNH_hydro"/>
</dbReference>
<feature type="active site" description="Nucleophile" evidence="1">
    <location>
        <position position="52"/>
    </location>
</feature>
<evidence type="ECO:0000256" key="1">
    <source>
        <dbReference type="PIRSR" id="PIRSR637460-1"/>
    </source>
</evidence>
<protein>
    <submittedName>
        <fullName evidence="5">Lysophospholipase L1</fullName>
    </submittedName>
</protein>
<feature type="domain" description="SGNH hydrolase-type esterase" evidence="4">
    <location>
        <begin position="48"/>
        <end position="293"/>
    </location>
</feature>
<feature type="disulfide bond" evidence="2">
    <location>
        <begin position="67"/>
        <end position="91"/>
    </location>
</feature>
<accession>A0A1H1VKA0</accession>
<gene>
    <name evidence="5" type="ORF">SAMN04488570_2841</name>
</gene>
<dbReference type="OrthoDB" id="5503950at2"/>
<feature type="disulfide bond" evidence="2">
    <location>
        <begin position="146"/>
        <end position="162"/>
    </location>
</feature>
<feature type="disulfide bond" evidence="2">
    <location>
        <begin position="213"/>
        <end position="261"/>
    </location>
</feature>
<evidence type="ECO:0000259" key="4">
    <source>
        <dbReference type="Pfam" id="PF13472"/>
    </source>
</evidence>
<evidence type="ECO:0000256" key="2">
    <source>
        <dbReference type="PIRSR" id="PIRSR637460-2"/>
    </source>
</evidence>
<keyword evidence="2" id="KW-1015">Disulfide bond</keyword>
<keyword evidence="6" id="KW-1185">Reference proteome</keyword>